<reference evidence="1 2" key="1">
    <citation type="journal article" date="2014" name="Antonie Van Leeuwenhoek">
        <title>Hyphomonas beringensis sp. nov. and Hyphomonas chukchiensis sp. nov., isolated from surface seawater of the Bering Sea and Chukchi Sea.</title>
        <authorList>
            <person name="Li C."/>
            <person name="Lai Q."/>
            <person name="Li G."/>
            <person name="Dong C."/>
            <person name="Wang J."/>
            <person name="Liao Y."/>
            <person name="Shao Z."/>
        </authorList>
    </citation>
    <scope>NUCLEOTIDE SEQUENCE [LARGE SCALE GENOMIC DNA]</scope>
    <source>
        <strain evidence="1 2">SCH89</strain>
    </source>
</reference>
<name>A0A059G531_9PROT</name>
<gene>
    <name evidence="1" type="ORF">HOC_12807</name>
</gene>
<dbReference type="PATRIC" id="fig|1280953.3.peg.2577"/>
<evidence type="ECO:0000313" key="1">
    <source>
        <dbReference type="EMBL" id="KDA01937.1"/>
    </source>
</evidence>
<organism evidence="1 2">
    <name type="scientific">Hyphomonas oceanitis SCH89</name>
    <dbReference type="NCBI Taxonomy" id="1280953"/>
    <lineage>
        <taxon>Bacteria</taxon>
        <taxon>Pseudomonadati</taxon>
        <taxon>Pseudomonadota</taxon>
        <taxon>Alphaproteobacteria</taxon>
        <taxon>Hyphomonadales</taxon>
        <taxon>Hyphomonadaceae</taxon>
        <taxon>Hyphomonas</taxon>
    </lineage>
</organism>
<evidence type="ECO:0000313" key="2">
    <source>
        <dbReference type="Proteomes" id="UP000024942"/>
    </source>
</evidence>
<dbReference type="AlphaFoldDB" id="A0A059G531"/>
<dbReference type="OrthoDB" id="7614792at2"/>
<keyword evidence="2" id="KW-1185">Reference proteome</keyword>
<evidence type="ECO:0008006" key="3">
    <source>
        <dbReference type="Google" id="ProtNLM"/>
    </source>
</evidence>
<sequence length="541" mass="58586">MASEPIVLSDPRMLAEFMRQSEFKAFFEKRFAVPPDYAALLFKNGQLIDAFKGGHFSVGGVADKLKGLVGGSTHIGMMIADLKPFSVQTALKAMSKDKIEIAGVATLELQVDPDKPSNILGMMHGVSRSNGEEQTPGRKALSKADVLDRIRPHLSDRVFEAAIGRMDAAQIRGETGLQDKIQADIMLEVERIVGDLGLIVRAVSLEWATNTAEVAEMERADADRRQDALDHQLEIIKREIERENDATEITLKSQVDLAKLQSASEDELKHMALNSEIEFLDAREGAKRRQELEALGHEINTLEIERAARFEDSLATARNDAELLEIRKRQAGIESDIALIQQSQADQMRKSGAFTELEITAAVQKQQADHIARLQQIELQASEAETNLAIRLSGANTQNEIDVLDAKGRVKATEINAFKSMSPEQILAINAGLSTDVAQVLAEQARAKGQSSGETMQAMRDMVEAATAAQIRSEAQARDMFRMGMDGAVGVAHGAGGKEGGAPASSGSSAAAATSIECAKCSAVNLAKANFCKQCGHKLRT</sequence>
<dbReference type="RefSeq" id="WP_035539212.1">
    <property type="nucleotide sequence ID" value="NZ_ARYL01000019.1"/>
</dbReference>
<dbReference type="STRING" id="1280953.HOC_12807"/>
<comment type="caution">
    <text evidence="1">The sequence shown here is derived from an EMBL/GenBank/DDBJ whole genome shotgun (WGS) entry which is preliminary data.</text>
</comment>
<protein>
    <recommendedName>
        <fullName evidence="3">Band 7 domain-containing protein</fullName>
    </recommendedName>
</protein>
<proteinExistence type="predicted"/>
<accession>A0A059G531</accession>
<dbReference type="EMBL" id="ARYL01000019">
    <property type="protein sequence ID" value="KDA01937.1"/>
    <property type="molecule type" value="Genomic_DNA"/>
</dbReference>
<dbReference type="Proteomes" id="UP000024942">
    <property type="component" value="Unassembled WGS sequence"/>
</dbReference>